<dbReference type="EMBL" id="LFQU01000026">
    <property type="protein sequence ID" value="KOO67773.1"/>
    <property type="molecule type" value="Genomic_DNA"/>
</dbReference>
<proteinExistence type="predicted"/>
<keyword evidence="2" id="KW-1185">Reference proteome</keyword>
<accession>A0A8E1QW71</accession>
<comment type="caution">
    <text evidence="1">The sequence shown here is derived from an EMBL/GenBank/DDBJ whole genome shotgun (WGS) entry which is preliminary data.</text>
</comment>
<organism evidence="1 2">
    <name type="scientific">Xylanibacter rarus</name>
    <dbReference type="NCBI Taxonomy" id="1676614"/>
    <lineage>
        <taxon>Bacteria</taxon>
        <taxon>Pseudomonadati</taxon>
        <taxon>Bacteroidota</taxon>
        <taxon>Bacteroidia</taxon>
        <taxon>Bacteroidales</taxon>
        <taxon>Prevotellaceae</taxon>
        <taxon>Xylanibacter</taxon>
    </lineage>
</organism>
<protein>
    <submittedName>
        <fullName evidence="1">Uncharacterized protein</fullName>
    </submittedName>
</protein>
<gene>
    <name evidence="1" type="ORF">ACU52_11750</name>
</gene>
<sequence>MLSKEQRDSARRIMAQQLGQLLTRNPAENLYWTESKTDLMELVYDVYMAESPVDRLGRPYSFSEMARRACTVLHVPMPKNPYAMVYNARERKGVKQKSFFSRYCWLMYCRHSRNPLYAMIRCMR</sequence>
<dbReference type="Proteomes" id="UP000036951">
    <property type="component" value="Unassembled WGS sequence"/>
</dbReference>
<evidence type="ECO:0000313" key="1">
    <source>
        <dbReference type="EMBL" id="KOO67773.1"/>
    </source>
</evidence>
<name>A0A8E1QW71_9BACT</name>
<reference evidence="1 2" key="1">
    <citation type="submission" date="2015-06" db="EMBL/GenBank/DDBJ databases">
        <title>Prevotella sp. 109, sp. nov., a novel member of the family Prevotellaceae isolated from human faeces.</title>
        <authorList>
            <person name="Shkoporov A.N."/>
            <person name="Chaplin A.V."/>
            <person name="Kafarskaia L.I."/>
            <person name="Efimov B.A."/>
        </authorList>
    </citation>
    <scope>NUCLEOTIDE SEQUENCE [LARGE SCALE GENOMIC DNA]</scope>
    <source>
        <strain evidence="1 2">109</strain>
    </source>
</reference>
<dbReference type="AlphaFoldDB" id="A0A8E1QW71"/>
<evidence type="ECO:0000313" key="2">
    <source>
        <dbReference type="Proteomes" id="UP000036951"/>
    </source>
</evidence>